<dbReference type="GO" id="GO:0042773">
    <property type="term" value="P:ATP synthesis coupled electron transport"/>
    <property type="evidence" value="ECO:0007669"/>
    <property type="project" value="TreeGrafter"/>
</dbReference>
<dbReference type="AlphaFoldDB" id="A0A4U1J330"/>
<evidence type="ECO:0000256" key="17">
    <source>
        <dbReference type="RuleBase" id="RU004024"/>
    </source>
</evidence>
<evidence type="ECO:0000256" key="9">
    <source>
        <dbReference type="ARBA" id="ARBA00022982"/>
    </source>
</evidence>
<reference evidence="22 23" key="1">
    <citation type="submission" date="2019-04" db="EMBL/GenBank/DDBJ databases">
        <authorList>
            <person name="Li Y."/>
            <person name="Wang J."/>
        </authorList>
    </citation>
    <scope>NUCLEOTIDE SEQUENCE [LARGE SCALE GENOMIC DNA]</scope>
    <source>
        <strain evidence="22 23">DSM 14668</strain>
    </source>
</reference>
<evidence type="ECO:0000256" key="16">
    <source>
        <dbReference type="RuleBase" id="RU000456"/>
    </source>
</evidence>
<dbReference type="Pfam" id="PF00116">
    <property type="entry name" value="COX2"/>
    <property type="match status" value="1"/>
</dbReference>
<dbReference type="Gene3D" id="1.10.760.10">
    <property type="entry name" value="Cytochrome c-like domain"/>
    <property type="match status" value="1"/>
</dbReference>
<dbReference type="CDD" id="cd13915">
    <property type="entry name" value="CuRO_HCO_II_like_2"/>
    <property type="match status" value="1"/>
</dbReference>
<dbReference type="InterPro" id="IPR045187">
    <property type="entry name" value="CcO_II"/>
</dbReference>
<organism evidence="22 23">
    <name type="scientific">Polyangium fumosum</name>
    <dbReference type="NCBI Taxonomy" id="889272"/>
    <lineage>
        <taxon>Bacteria</taxon>
        <taxon>Pseudomonadati</taxon>
        <taxon>Myxococcota</taxon>
        <taxon>Polyangia</taxon>
        <taxon>Polyangiales</taxon>
        <taxon>Polyangiaceae</taxon>
        <taxon>Polyangium</taxon>
    </lineage>
</organism>
<evidence type="ECO:0000256" key="12">
    <source>
        <dbReference type="ARBA" id="ARBA00023008"/>
    </source>
</evidence>
<evidence type="ECO:0000259" key="21">
    <source>
        <dbReference type="PROSITE" id="PS51007"/>
    </source>
</evidence>
<dbReference type="InterPro" id="IPR001505">
    <property type="entry name" value="Copper_CuA"/>
</dbReference>
<dbReference type="InterPro" id="IPR009056">
    <property type="entry name" value="Cyt_c-like_dom"/>
</dbReference>
<evidence type="ECO:0000256" key="10">
    <source>
        <dbReference type="ARBA" id="ARBA00022989"/>
    </source>
</evidence>
<evidence type="ECO:0000256" key="1">
    <source>
        <dbReference type="ARBA" id="ARBA00004141"/>
    </source>
</evidence>
<comment type="caution">
    <text evidence="22">The sequence shown here is derived from an EMBL/GenBank/DDBJ whole genome shotgun (WGS) entry which is preliminary data.</text>
</comment>
<evidence type="ECO:0000256" key="15">
    <source>
        <dbReference type="PROSITE-ProRule" id="PRU00433"/>
    </source>
</evidence>
<dbReference type="PROSITE" id="PS00078">
    <property type="entry name" value="COX2"/>
    <property type="match status" value="1"/>
</dbReference>
<evidence type="ECO:0000256" key="8">
    <source>
        <dbReference type="ARBA" id="ARBA00022967"/>
    </source>
</evidence>
<dbReference type="GO" id="GO:0005507">
    <property type="term" value="F:copper ion binding"/>
    <property type="evidence" value="ECO:0007669"/>
    <property type="project" value="InterPro"/>
</dbReference>
<evidence type="ECO:0000313" key="23">
    <source>
        <dbReference type="Proteomes" id="UP000309215"/>
    </source>
</evidence>
<feature type="domain" description="Cytochrome oxidase subunit II copper A binding" evidence="19">
    <location>
        <begin position="102"/>
        <end position="213"/>
    </location>
</feature>
<feature type="transmembrane region" description="Helical" evidence="18">
    <location>
        <begin position="30"/>
        <end position="51"/>
    </location>
</feature>
<dbReference type="InterPro" id="IPR036257">
    <property type="entry name" value="Cyt_c_oxidase_su2_TM_sf"/>
</dbReference>
<dbReference type="SUPFAM" id="SSF46626">
    <property type="entry name" value="Cytochrome c"/>
    <property type="match status" value="1"/>
</dbReference>
<keyword evidence="6 16" id="KW-0812">Transmembrane</keyword>
<evidence type="ECO:0000313" key="22">
    <source>
        <dbReference type="EMBL" id="TKD01512.1"/>
    </source>
</evidence>
<protein>
    <recommendedName>
        <fullName evidence="17">Cytochrome c oxidase subunit 2</fullName>
        <ecNumber evidence="17">7.1.1.9</ecNumber>
    </recommendedName>
</protein>
<keyword evidence="10 18" id="KW-1133">Transmembrane helix</keyword>
<accession>A0A4U1J330</accession>
<dbReference type="NCBIfam" id="TIGR02866">
    <property type="entry name" value="CoxB"/>
    <property type="match status" value="1"/>
</dbReference>
<dbReference type="GO" id="GO:0005886">
    <property type="term" value="C:plasma membrane"/>
    <property type="evidence" value="ECO:0007669"/>
    <property type="project" value="UniProtKB-SubCell"/>
</dbReference>
<keyword evidence="8" id="KW-1278">Translocase</keyword>
<keyword evidence="9 16" id="KW-0249">Electron transport</keyword>
<dbReference type="EMBL" id="SSMQ01000039">
    <property type="protein sequence ID" value="TKD01512.1"/>
    <property type="molecule type" value="Genomic_DNA"/>
</dbReference>
<dbReference type="GO" id="GO:0004129">
    <property type="term" value="F:cytochrome-c oxidase activity"/>
    <property type="evidence" value="ECO:0007669"/>
    <property type="project" value="UniProtKB-EC"/>
</dbReference>
<comment type="catalytic activity">
    <reaction evidence="17">
        <text>4 Fe(II)-[cytochrome c] + O2 + 8 H(+)(in) = 4 Fe(III)-[cytochrome c] + 2 H2O + 4 H(+)(out)</text>
        <dbReference type="Rhea" id="RHEA:11436"/>
        <dbReference type="Rhea" id="RHEA-COMP:10350"/>
        <dbReference type="Rhea" id="RHEA-COMP:14399"/>
        <dbReference type="ChEBI" id="CHEBI:15377"/>
        <dbReference type="ChEBI" id="CHEBI:15378"/>
        <dbReference type="ChEBI" id="CHEBI:15379"/>
        <dbReference type="ChEBI" id="CHEBI:29033"/>
        <dbReference type="ChEBI" id="CHEBI:29034"/>
        <dbReference type="EC" id="7.1.1.9"/>
    </reaction>
</comment>
<evidence type="ECO:0000256" key="2">
    <source>
        <dbReference type="ARBA" id="ARBA00007866"/>
    </source>
</evidence>
<sequence>MRLDPIELGSFWMPKQSSTIAQEIDTAWYIVYWLDVVMFVGLMVPLAYFMYRYKRRTAKDKVSDVTHSTTLEITWTIIPSIMVIGLFFVGLSGWMKAMVAPGNALEIRTTAEMYMWTFTYPNGNVSVNELVVPKGQPVKLIMSSKDVLHSFFVPEFRVKQDVVPGTYTTVWFEATENRDTILFCTEYCGVGHSDMMARVRVMEKADYDTWQETGLMPGEKPLPPAELGKKLYATRSCNTCHSLDGSRIQGPTFKGVFGRTEQIADGTSVKVDENYIRESLLEPNKKVVSGYPAVMPTYKGLLKETDIDALIAYLKTVQ</sequence>
<comment type="similarity">
    <text evidence="2 16">Belongs to the cytochrome c oxidase subunit 2 family.</text>
</comment>
<dbReference type="GO" id="GO:0016491">
    <property type="term" value="F:oxidoreductase activity"/>
    <property type="evidence" value="ECO:0007669"/>
    <property type="project" value="UniProtKB-KW"/>
</dbReference>
<dbReference type="Pfam" id="PF02790">
    <property type="entry name" value="COX2_TM"/>
    <property type="match status" value="1"/>
</dbReference>
<keyword evidence="22" id="KW-0560">Oxidoreductase</keyword>
<dbReference type="PROSITE" id="PS51007">
    <property type="entry name" value="CYTC"/>
    <property type="match status" value="1"/>
</dbReference>
<feature type="transmembrane region" description="Helical" evidence="18">
    <location>
        <begin position="72"/>
        <end position="95"/>
    </location>
</feature>
<dbReference type="EC" id="7.1.1.9" evidence="17"/>
<comment type="cofactor">
    <cofactor evidence="17">
        <name>Cu cation</name>
        <dbReference type="ChEBI" id="CHEBI:23378"/>
    </cofactor>
    <text evidence="17">Binds a copper A center.</text>
</comment>
<dbReference type="PROSITE" id="PS50857">
    <property type="entry name" value="COX2_CUA"/>
    <property type="match status" value="1"/>
</dbReference>
<dbReference type="InterPro" id="IPR002429">
    <property type="entry name" value="CcO_II-like_C"/>
</dbReference>
<keyword evidence="13 18" id="KW-0472">Membrane</keyword>
<dbReference type="GO" id="GO:0020037">
    <property type="term" value="F:heme binding"/>
    <property type="evidence" value="ECO:0007669"/>
    <property type="project" value="InterPro"/>
</dbReference>
<evidence type="ECO:0000256" key="14">
    <source>
        <dbReference type="ARBA" id="ARBA00024688"/>
    </source>
</evidence>
<dbReference type="OrthoDB" id="9781261at2"/>
<keyword evidence="4 15" id="KW-0349">Heme</keyword>
<evidence type="ECO:0000256" key="4">
    <source>
        <dbReference type="ARBA" id="ARBA00022617"/>
    </source>
</evidence>
<keyword evidence="11 15" id="KW-0408">Iron</keyword>
<feature type="domain" description="Cytochrome oxidase subunit II transmembrane region profile" evidence="20">
    <location>
        <begin position="1"/>
        <end position="101"/>
    </location>
</feature>
<dbReference type="PANTHER" id="PTHR22888">
    <property type="entry name" value="CYTOCHROME C OXIDASE, SUBUNIT II"/>
    <property type="match status" value="1"/>
</dbReference>
<dbReference type="Gene3D" id="2.60.40.420">
    <property type="entry name" value="Cupredoxins - blue copper proteins"/>
    <property type="match status" value="1"/>
</dbReference>
<evidence type="ECO:0000256" key="18">
    <source>
        <dbReference type="SAM" id="Phobius"/>
    </source>
</evidence>
<keyword evidence="12 17" id="KW-0186">Copper</keyword>
<keyword evidence="5 16" id="KW-0679">Respiratory chain</keyword>
<name>A0A4U1J330_9BACT</name>
<dbReference type="SUPFAM" id="SSF49503">
    <property type="entry name" value="Cupredoxins"/>
    <property type="match status" value="1"/>
</dbReference>
<feature type="domain" description="Cytochrome c" evidence="21">
    <location>
        <begin position="223"/>
        <end position="318"/>
    </location>
</feature>
<dbReference type="SUPFAM" id="SSF81464">
    <property type="entry name" value="Cytochrome c oxidase subunit II-like, transmembrane region"/>
    <property type="match status" value="1"/>
</dbReference>
<proteinExistence type="inferred from homology"/>
<evidence type="ECO:0000256" key="7">
    <source>
        <dbReference type="ARBA" id="ARBA00022723"/>
    </source>
</evidence>
<dbReference type="PROSITE" id="PS50999">
    <property type="entry name" value="COX2_TM"/>
    <property type="match status" value="1"/>
</dbReference>
<evidence type="ECO:0000256" key="5">
    <source>
        <dbReference type="ARBA" id="ARBA00022660"/>
    </source>
</evidence>
<dbReference type="InterPro" id="IPR011759">
    <property type="entry name" value="Cyt_c_oxidase_su2_TM_dom"/>
</dbReference>
<dbReference type="Pfam" id="PF00034">
    <property type="entry name" value="Cytochrom_C"/>
    <property type="match status" value="1"/>
</dbReference>
<dbReference type="PANTHER" id="PTHR22888:SF9">
    <property type="entry name" value="CYTOCHROME C OXIDASE SUBUNIT 2"/>
    <property type="match status" value="1"/>
</dbReference>
<evidence type="ECO:0000256" key="13">
    <source>
        <dbReference type="ARBA" id="ARBA00023136"/>
    </source>
</evidence>
<evidence type="ECO:0000259" key="20">
    <source>
        <dbReference type="PROSITE" id="PS50999"/>
    </source>
</evidence>
<keyword evidence="23" id="KW-1185">Reference proteome</keyword>
<dbReference type="InterPro" id="IPR008972">
    <property type="entry name" value="Cupredoxin"/>
</dbReference>
<evidence type="ECO:0000256" key="11">
    <source>
        <dbReference type="ARBA" id="ARBA00023004"/>
    </source>
</evidence>
<dbReference type="Gene3D" id="1.10.287.90">
    <property type="match status" value="1"/>
</dbReference>
<evidence type="ECO:0000256" key="3">
    <source>
        <dbReference type="ARBA" id="ARBA00022448"/>
    </source>
</evidence>
<dbReference type="InterPro" id="IPR014222">
    <property type="entry name" value="Cyt_c_oxidase_su2"/>
</dbReference>
<comment type="subcellular location">
    <subcellularLocation>
        <location evidence="16">Cell membrane</location>
        <topology evidence="16">Multi-pass membrane protein</topology>
    </subcellularLocation>
    <subcellularLocation>
        <location evidence="1">Membrane</location>
        <topology evidence="1">Multi-pass membrane protein</topology>
    </subcellularLocation>
</comment>
<evidence type="ECO:0000256" key="6">
    <source>
        <dbReference type="ARBA" id="ARBA00022692"/>
    </source>
</evidence>
<gene>
    <name evidence="22" type="primary">coxB</name>
    <name evidence="22" type="ORF">E8A74_30925</name>
</gene>
<dbReference type="InterPro" id="IPR036909">
    <property type="entry name" value="Cyt_c-like_dom_sf"/>
</dbReference>
<keyword evidence="3 16" id="KW-0813">Transport</keyword>
<dbReference type="RefSeq" id="WP_136932710.1">
    <property type="nucleotide sequence ID" value="NZ_SSMQ01000039.1"/>
</dbReference>
<comment type="function">
    <text evidence="14 17">Subunits I and II form the functional core of the enzyme complex. Electrons originating in cytochrome c are transferred via heme a and Cu(A) to the binuclear center formed by heme a3 and Cu(B).</text>
</comment>
<evidence type="ECO:0000259" key="19">
    <source>
        <dbReference type="PROSITE" id="PS50857"/>
    </source>
</evidence>
<dbReference type="Proteomes" id="UP000309215">
    <property type="component" value="Unassembled WGS sequence"/>
</dbReference>
<dbReference type="PRINTS" id="PR01166">
    <property type="entry name" value="CYCOXIDASEII"/>
</dbReference>
<keyword evidence="7 15" id="KW-0479">Metal-binding</keyword>